<organism evidence="1 2">
    <name type="scientific">Antarcticirhabdus aurantiaca</name>
    <dbReference type="NCBI Taxonomy" id="2606717"/>
    <lineage>
        <taxon>Bacteria</taxon>
        <taxon>Pseudomonadati</taxon>
        <taxon>Pseudomonadota</taxon>
        <taxon>Alphaproteobacteria</taxon>
        <taxon>Hyphomicrobiales</taxon>
        <taxon>Aurantimonadaceae</taxon>
        <taxon>Antarcticirhabdus</taxon>
    </lineage>
</organism>
<dbReference type="Proteomes" id="UP001163223">
    <property type="component" value="Chromosome"/>
</dbReference>
<protein>
    <submittedName>
        <fullName evidence="1">D-alanyl-D-alanine carboxypeptidase</fullName>
    </submittedName>
</protein>
<gene>
    <name evidence="1" type="ORF">OXU80_12250</name>
</gene>
<keyword evidence="1" id="KW-0378">Hydrolase</keyword>
<dbReference type="EMBL" id="CP113520">
    <property type="protein sequence ID" value="WAJ30922.1"/>
    <property type="molecule type" value="Genomic_DNA"/>
</dbReference>
<evidence type="ECO:0000313" key="1">
    <source>
        <dbReference type="EMBL" id="WAJ30922.1"/>
    </source>
</evidence>
<proteinExistence type="predicted"/>
<keyword evidence="1" id="KW-0645">Protease</keyword>
<evidence type="ECO:0000313" key="2">
    <source>
        <dbReference type="Proteomes" id="UP001163223"/>
    </source>
</evidence>
<keyword evidence="2" id="KW-1185">Reference proteome</keyword>
<reference evidence="1" key="1">
    <citation type="submission" date="2022-11" db="EMBL/GenBank/DDBJ databases">
        <title>beta-Carotene-producing bacterium, Jeongeuplla avenae sp. nov., alleviates the salt stress of Arabidopsis seedlings.</title>
        <authorList>
            <person name="Jiang L."/>
            <person name="Lee J."/>
        </authorList>
    </citation>
    <scope>NUCLEOTIDE SEQUENCE</scope>
    <source>
        <strain evidence="1">DY_R2A_6</strain>
    </source>
</reference>
<name>A0ACD4NVS7_9HYPH</name>
<accession>A0ACD4NVS7</accession>
<sequence length="396" mass="41797">MTTNISLLAATALGGFALVASSLAFGQTDEALGRLPETTAAQALIVDGETGAVLFEKDADTPFPPASLAKVMTMEVVFDAVAKGDLSLDRAFPVSEHAWRTGGAPSGTSTMFAALKSSVPVIDLVRGTIVQAANDATIILAEGMSGSEAGFAERMNERAAELGLTSSRFVNPSGLPADGQQVTARDLVRLGRHMEATYPDLYQIYRQPEFEWNKILQRNRNPLLRMDIGATGLTTGYTKESGYALLGATERDGRKTFLALSGLKSDADRSKEAKALLDWANQAFSRAVLFQPDEIVGQAAVYGGVAGSVGLVARAPVVAFVPTDEADRVSASIRYDGPVLAPVAAGDRVGQMVVMIDDKPSLSVDLYAASSVDQGSFTERATDALAELAFGWVRAL</sequence>
<keyword evidence="1" id="KW-0121">Carboxypeptidase</keyword>